<dbReference type="RefSeq" id="WP_016271714.1">
    <property type="nucleotide sequence ID" value="NZ_JACBPU010000012.1"/>
</dbReference>
<dbReference type="Gene3D" id="2.60.40.10">
    <property type="entry name" value="Immunoglobulins"/>
    <property type="match status" value="1"/>
</dbReference>
<dbReference type="PANTHER" id="PTHR48098">
    <property type="entry name" value="ENTEROCHELIN ESTERASE-RELATED"/>
    <property type="match status" value="1"/>
</dbReference>
<gene>
    <name evidence="2" type="ORF">DXC44_04095</name>
</gene>
<dbReference type="SUPFAM" id="SSF53474">
    <property type="entry name" value="alpha/beta-Hydrolases"/>
    <property type="match status" value="1"/>
</dbReference>
<dbReference type="Proteomes" id="UP000261278">
    <property type="component" value="Unassembled WGS sequence"/>
</dbReference>
<proteinExistence type="predicted"/>
<keyword evidence="1" id="KW-0732">Signal</keyword>
<dbReference type="InterPro" id="IPR050583">
    <property type="entry name" value="Mycobacterial_A85_antigen"/>
</dbReference>
<dbReference type="InterPro" id="IPR013783">
    <property type="entry name" value="Ig-like_fold"/>
</dbReference>
<accession>A0A396AV00</accession>
<dbReference type="Gene3D" id="3.40.50.1820">
    <property type="entry name" value="alpha/beta hydrolase"/>
    <property type="match status" value="1"/>
</dbReference>
<evidence type="ECO:0000256" key="1">
    <source>
        <dbReference type="SAM" id="SignalP"/>
    </source>
</evidence>
<organism evidence="2 3">
    <name type="scientific">Phocaeicola vulgatus</name>
    <name type="common">Bacteroides vulgatus</name>
    <dbReference type="NCBI Taxonomy" id="821"/>
    <lineage>
        <taxon>Bacteria</taxon>
        <taxon>Pseudomonadati</taxon>
        <taxon>Bacteroidota</taxon>
        <taxon>Bacteroidia</taxon>
        <taxon>Bacteroidales</taxon>
        <taxon>Bacteroidaceae</taxon>
        <taxon>Phocaeicola</taxon>
    </lineage>
</organism>
<evidence type="ECO:0000313" key="3">
    <source>
        <dbReference type="Proteomes" id="UP000261278"/>
    </source>
</evidence>
<dbReference type="GO" id="GO:0016747">
    <property type="term" value="F:acyltransferase activity, transferring groups other than amino-acyl groups"/>
    <property type="evidence" value="ECO:0007669"/>
    <property type="project" value="TreeGrafter"/>
</dbReference>
<dbReference type="PANTHER" id="PTHR48098:SF1">
    <property type="entry name" value="DIACYLGLYCEROL ACYLTRANSFERASE_MYCOLYLTRANSFERASE AG85A"/>
    <property type="match status" value="1"/>
</dbReference>
<name>A0A396AV00_PHOVU</name>
<reference evidence="2 3" key="1">
    <citation type="submission" date="2018-08" db="EMBL/GenBank/DDBJ databases">
        <title>A genome reference for cultivated species of the human gut microbiota.</title>
        <authorList>
            <person name="Zou Y."/>
            <person name="Xue W."/>
            <person name="Luo G."/>
        </authorList>
    </citation>
    <scope>NUCLEOTIDE SEQUENCE [LARGE SCALE GENOMIC DNA]</scope>
    <source>
        <strain evidence="2 3">TF05-18</strain>
    </source>
</reference>
<feature type="chain" id="PRO_5030071643" evidence="1">
    <location>
        <begin position="22"/>
        <end position="385"/>
    </location>
</feature>
<feature type="signal peptide" evidence="1">
    <location>
        <begin position="1"/>
        <end position="21"/>
    </location>
</feature>
<dbReference type="Pfam" id="PF00756">
    <property type="entry name" value="Esterase"/>
    <property type="match status" value="1"/>
</dbReference>
<sequence>MKIKFLWTLLTTLLIASSMYAQRPIPENTMVSETALFEREYPRVDKQKRGYFRLYAPKAQEVYLVCGKRYDMTKDNDGWWYVTTSPLVVGLHFYHYMVDGMTVTDIETYTYGGSYGRSSAIEIPEGTEGDYYRPQEMAHGQIRSVVYYSTVEKQYRRCHVYTPAEYEISGKKRYPVLYLQHGMCEDETSWSMQGKVNFILDNLIATGECEPMLVVMDKGNCSIPFKPKKGENVNKAREAFGSTFPSILLQDIIPNIEKQFRTLTDRENRAMAGLSWGGHQTFMTTLYNLDKFAYIGSFSGAIFLRDGDYETAYNGVFADSKAFNKKVRTLFIGIGSEENFSAQKMSETLTALGIKNTFYESPGTAHEWLTWRRCLKEFLPLLFKK</sequence>
<protein>
    <submittedName>
        <fullName evidence="2">Esterase</fullName>
    </submittedName>
</protein>
<dbReference type="EMBL" id="QSSN01000003">
    <property type="protein sequence ID" value="RGL88144.1"/>
    <property type="molecule type" value="Genomic_DNA"/>
</dbReference>
<dbReference type="InterPro" id="IPR014756">
    <property type="entry name" value="Ig_E-set"/>
</dbReference>
<dbReference type="SUPFAM" id="SSF81296">
    <property type="entry name" value="E set domains"/>
    <property type="match status" value="1"/>
</dbReference>
<dbReference type="AlphaFoldDB" id="A0A396AV00"/>
<comment type="caution">
    <text evidence="2">The sequence shown here is derived from an EMBL/GenBank/DDBJ whole genome shotgun (WGS) entry which is preliminary data.</text>
</comment>
<dbReference type="InterPro" id="IPR029058">
    <property type="entry name" value="AB_hydrolase_fold"/>
</dbReference>
<evidence type="ECO:0000313" key="2">
    <source>
        <dbReference type="EMBL" id="RGL88144.1"/>
    </source>
</evidence>
<dbReference type="InterPro" id="IPR000801">
    <property type="entry name" value="Esterase-like"/>
</dbReference>